<dbReference type="CDD" id="cd00082">
    <property type="entry name" value="HisKA"/>
    <property type="match status" value="1"/>
</dbReference>
<dbReference type="InterPro" id="IPR013727">
    <property type="entry name" value="2CSK_N"/>
</dbReference>
<dbReference type="SMART" id="SM00388">
    <property type="entry name" value="HisKA"/>
    <property type="match status" value="1"/>
</dbReference>
<dbReference type="SMART" id="SM00387">
    <property type="entry name" value="HATPase_c"/>
    <property type="match status" value="1"/>
</dbReference>
<evidence type="ECO:0000256" key="1">
    <source>
        <dbReference type="ARBA" id="ARBA00000085"/>
    </source>
</evidence>
<evidence type="ECO:0000256" key="5">
    <source>
        <dbReference type="ARBA" id="ARBA00022679"/>
    </source>
</evidence>
<comment type="caution">
    <text evidence="12">The sequence shown here is derived from an EMBL/GenBank/DDBJ whole genome shotgun (WGS) entry which is preliminary data.</text>
</comment>
<keyword evidence="6" id="KW-0812">Transmembrane</keyword>
<dbReference type="EMBL" id="JAZIBG010000021">
    <property type="protein sequence ID" value="MEF7614172.1"/>
    <property type="molecule type" value="Genomic_DNA"/>
</dbReference>
<dbReference type="EC" id="2.7.13.3" evidence="3"/>
<dbReference type="PANTHER" id="PTHR45436:SF1">
    <property type="entry name" value="SENSOR PROTEIN QSEC"/>
    <property type="match status" value="1"/>
</dbReference>
<dbReference type="PROSITE" id="PS50109">
    <property type="entry name" value="HIS_KIN"/>
    <property type="match status" value="1"/>
</dbReference>
<proteinExistence type="predicted"/>
<dbReference type="AlphaFoldDB" id="A0AAW9QFL6"/>
<dbReference type="GO" id="GO:0005886">
    <property type="term" value="C:plasma membrane"/>
    <property type="evidence" value="ECO:0007669"/>
    <property type="project" value="TreeGrafter"/>
</dbReference>
<evidence type="ECO:0000256" key="2">
    <source>
        <dbReference type="ARBA" id="ARBA00004370"/>
    </source>
</evidence>
<keyword evidence="13" id="KW-1185">Reference proteome</keyword>
<keyword evidence="7 12" id="KW-0418">Kinase</keyword>
<keyword evidence="8" id="KW-1133">Transmembrane helix</keyword>
<keyword evidence="9" id="KW-0472">Membrane</keyword>
<dbReference type="Pfam" id="PF00512">
    <property type="entry name" value="HisKA"/>
    <property type="match status" value="1"/>
</dbReference>
<gene>
    <name evidence="12" type="ORF">V4F39_09660</name>
</gene>
<evidence type="ECO:0000256" key="4">
    <source>
        <dbReference type="ARBA" id="ARBA00022553"/>
    </source>
</evidence>
<dbReference type="InterPro" id="IPR003594">
    <property type="entry name" value="HATPase_dom"/>
</dbReference>
<dbReference type="SUPFAM" id="SSF47384">
    <property type="entry name" value="Homodimeric domain of signal transducing histidine kinase"/>
    <property type="match status" value="1"/>
</dbReference>
<dbReference type="Gene3D" id="1.10.287.130">
    <property type="match status" value="1"/>
</dbReference>
<dbReference type="PANTHER" id="PTHR45436">
    <property type="entry name" value="SENSOR HISTIDINE KINASE YKOH"/>
    <property type="match status" value="1"/>
</dbReference>
<name>A0AAW9QFL6_9BURK</name>
<evidence type="ECO:0000256" key="8">
    <source>
        <dbReference type="ARBA" id="ARBA00022989"/>
    </source>
</evidence>
<evidence type="ECO:0000256" key="10">
    <source>
        <dbReference type="SAM" id="Coils"/>
    </source>
</evidence>
<comment type="catalytic activity">
    <reaction evidence="1">
        <text>ATP + protein L-histidine = ADP + protein N-phospho-L-histidine.</text>
        <dbReference type="EC" id="2.7.13.3"/>
    </reaction>
</comment>
<keyword evidence="5 12" id="KW-0808">Transferase</keyword>
<dbReference type="InterPro" id="IPR004358">
    <property type="entry name" value="Sig_transdc_His_kin-like_C"/>
</dbReference>
<evidence type="ECO:0000256" key="3">
    <source>
        <dbReference type="ARBA" id="ARBA00012438"/>
    </source>
</evidence>
<dbReference type="PRINTS" id="PR00344">
    <property type="entry name" value="BCTRLSENSOR"/>
</dbReference>
<feature type="coiled-coil region" evidence="10">
    <location>
        <begin position="282"/>
        <end position="309"/>
    </location>
</feature>
<dbReference type="GO" id="GO:0000155">
    <property type="term" value="F:phosphorelay sensor kinase activity"/>
    <property type="evidence" value="ECO:0007669"/>
    <property type="project" value="InterPro"/>
</dbReference>
<dbReference type="Pfam" id="PF02518">
    <property type="entry name" value="HATPase_c"/>
    <property type="match status" value="1"/>
</dbReference>
<dbReference type="InterPro" id="IPR036890">
    <property type="entry name" value="HATPase_C_sf"/>
</dbReference>
<protein>
    <recommendedName>
        <fullName evidence="3">histidine kinase</fullName>
        <ecNumber evidence="3">2.7.13.3</ecNumber>
    </recommendedName>
</protein>
<dbReference type="RefSeq" id="WP_332289133.1">
    <property type="nucleotide sequence ID" value="NZ_JAZIBG010000021.1"/>
</dbReference>
<dbReference type="InterPro" id="IPR005467">
    <property type="entry name" value="His_kinase_dom"/>
</dbReference>
<keyword evidence="4" id="KW-0597">Phosphoprotein</keyword>
<evidence type="ECO:0000259" key="11">
    <source>
        <dbReference type="PROSITE" id="PS50109"/>
    </source>
</evidence>
<dbReference type="CDD" id="cd00075">
    <property type="entry name" value="HATPase"/>
    <property type="match status" value="1"/>
</dbReference>
<reference evidence="12 13" key="1">
    <citation type="submission" date="2024-02" db="EMBL/GenBank/DDBJ databases">
        <title>Genome sequence of Aquincola sp. MAHUQ-54.</title>
        <authorList>
            <person name="Huq M.A."/>
        </authorList>
    </citation>
    <scope>NUCLEOTIDE SEQUENCE [LARGE SCALE GENOMIC DNA]</scope>
    <source>
        <strain evidence="12 13">MAHUQ-54</strain>
    </source>
</reference>
<organism evidence="12 13">
    <name type="scientific">Aquincola agrisoli</name>
    <dbReference type="NCBI Taxonomy" id="3119538"/>
    <lineage>
        <taxon>Bacteria</taxon>
        <taxon>Pseudomonadati</taxon>
        <taxon>Pseudomonadota</taxon>
        <taxon>Betaproteobacteria</taxon>
        <taxon>Burkholderiales</taxon>
        <taxon>Sphaerotilaceae</taxon>
        <taxon>Aquincola</taxon>
    </lineage>
</organism>
<evidence type="ECO:0000313" key="13">
    <source>
        <dbReference type="Proteomes" id="UP001336250"/>
    </source>
</evidence>
<dbReference type="Proteomes" id="UP001336250">
    <property type="component" value="Unassembled WGS sequence"/>
</dbReference>
<comment type="subcellular location">
    <subcellularLocation>
        <location evidence="2">Membrane</location>
    </subcellularLocation>
</comment>
<dbReference type="Pfam" id="PF08521">
    <property type="entry name" value="2CSK_N"/>
    <property type="match status" value="1"/>
</dbReference>
<dbReference type="InterPro" id="IPR050428">
    <property type="entry name" value="TCS_sensor_his_kinase"/>
</dbReference>
<feature type="domain" description="Histidine kinase" evidence="11">
    <location>
        <begin position="253"/>
        <end position="465"/>
    </location>
</feature>
<evidence type="ECO:0000256" key="7">
    <source>
        <dbReference type="ARBA" id="ARBA00022777"/>
    </source>
</evidence>
<evidence type="ECO:0000256" key="6">
    <source>
        <dbReference type="ARBA" id="ARBA00022692"/>
    </source>
</evidence>
<evidence type="ECO:0000256" key="9">
    <source>
        <dbReference type="ARBA" id="ARBA00023136"/>
    </source>
</evidence>
<dbReference type="SUPFAM" id="SSF55874">
    <property type="entry name" value="ATPase domain of HSP90 chaperone/DNA topoisomerase II/histidine kinase"/>
    <property type="match status" value="1"/>
</dbReference>
<keyword evidence="10" id="KW-0175">Coiled coil</keyword>
<dbReference type="InterPro" id="IPR003661">
    <property type="entry name" value="HisK_dim/P_dom"/>
</dbReference>
<dbReference type="InterPro" id="IPR036097">
    <property type="entry name" value="HisK_dim/P_sf"/>
</dbReference>
<evidence type="ECO:0000313" key="12">
    <source>
        <dbReference type="EMBL" id="MEF7614172.1"/>
    </source>
</evidence>
<dbReference type="Gene3D" id="3.30.565.10">
    <property type="entry name" value="Histidine kinase-like ATPase, C-terminal domain"/>
    <property type="match status" value="1"/>
</dbReference>
<sequence>MNIDALHRMSLRRTLIIVLLAGVLAASVIQVVMTWRTAQAAVNAAFDRSLYGAIRSIAANVSTESGGLGVELPYLLFEFFELTASGPVYYRIATEDGLVEIGHPDLPMPRERLEDRQPHFATVDYAGSPVRVGTYVSTLDRPVGGSSDRRLVIQVAEELASRSQFSQQLIVNAVARDILLAAVVAGMVAAAVSWSLRPLQQLRHEVRSRASDDLSPVDLHRVPADVLPLVEAMNQHVFRYRELLATQRRFLDDASHQLRTPLSTLLTQVTYAQREPDIATVRDTLRAMRQQLKHTIRQANQMLALARADALELACETTDVSALAGGVAKRWWPAARDKGVDLGFEAAAVPLRTPVQRELVEEALSNLIDNALRHTPAGGRITVRAEARPDRACLHVGDNGPGIPEAELAQATQRFFRASNSQGAGSGLGLAIVASIAKRHRGALILAREPNEGGLLATLELPLPAGAGGHQPPAS</sequence>
<accession>A0AAW9QFL6</accession>